<accession>R7TWC1</accession>
<sequence>MSAACNSSVAKLRNRADTLERERIQITLALERAQIKASVIREGIEKQPCASDLAADAQFNKLIMVEELQMKFQKRIHRNIAASEEVQEELACLLDLSRDDGIEEVRGRSSLAEQRHQ</sequence>
<evidence type="ECO:0000313" key="3">
    <source>
        <dbReference type="EnsemblMetazoa" id="CapteP197563"/>
    </source>
</evidence>
<keyword evidence="1" id="KW-0175">Coiled coil</keyword>
<name>R7TWC1_CAPTE</name>
<proteinExistence type="predicted"/>
<reference evidence="4" key="1">
    <citation type="submission" date="2012-12" db="EMBL/GenBank/DDBJ databases">
        <authorList>
            <person name="Hellsten U."/>
            <person name="Grimwood J."/>
            <person name="Chapman J.A."/>
            <person name="Shapiro H."/>
            <person name="Aerts A."/>
            <person name="Otillar R.P."/>
            <person name="Terry A.Y."/>
            <person name="Boore J.L."/>
            <person name="Simakov O."/>
            <person name="Marletaz F."/>
            <person name="Cho S.-J."/>
            <person name="Edsinger-Gonzales E."/>
            <person name="Havlak P."/>
            <person name="Kuo D.-H."/>
            <person name="Larsson T."/>
            <person name="Lv J."/>
            <person name="Arendt D."/>
            <person name="Savage R."/>
            <person name="Osoegawa K."/>
            <person name="de Jong P."/>
            <person name="Lindberg D.R."/>
            <person name="Seaver E.C."/>
            <person name="Weisblat D.A."/>
            <person name="Putnam N.H."/>
            <person name="Grigoriev I.V."/>
            <person name="Rokhsar D.S."/>
        </authorList>
    </citation>
    <scope>NUCLEOTIDE SEQUENCE</scope>
    <source>
        <strain evidence="4">I ESC-2004</strain>
    </source>
</reference>
<dbReference type="EMBL" id="AMQN01010627">
    <property type="status" value="NOT_ANNOTATED_CDS"/>
    <property type="molecule type" value="Genomic_DNA"/>
</dbReference>
<keyword evidence="4" id="KW-1185">Reference proteome</keyword>
<gene>
    <name evidence="2" type="ORF">CAPTEDRAFT_197563</name>
</gene>
<evidence type="ECO:0008006" key="5">
    <source>
        <dbReference type="Google" id="ProtNLM"/>
    </source>
</evidence>
<dbReference type="AlphaFoldDB" id="R7TWC1"/>
<dbReference type="HOGENOM" id="CLU_2087097_0_0_1"/>
<reference evidence="3" key="3">
    <citation type="submission" date="2015-06" db="UniProtKB">
        <authorList>
            <consortium name="EnsemblMetazoa"/>
        </authorList>
    </citation>
    <scope>IDENTIFICATION</scope>
</reference>
<protein>
    <recommendedName>
        <fullName evidence="5">REM-1 domain-containing protein</fullName>
    </recommendedName>
</protein>
<dbReference type="EMBL" id="KB308278">
    <property type="protein sequence ID" value="ELT98039.1"/>
    <property type="molecule type" value="Genomic_DNA"/>
</dbReference>
<dbReference type="Proteomes" id="UP000014760">
    <property type="component" value="Unassembled WGS sequence"/>
</dbReference>
<evidence type="ECO:0000313" key="4">
    <source>
        <dbReference type="Proteomes" id="UP000014760"/>
    </source>
</evidence>
<evidence type="ECO:0000313" key="2">
    <source>
        <dbReference type="EMBL" id="ELT98039.1"/>
    </source>
</evidence>
<reference evidence="2 4" key="2">
    <citation type="journal article" date="2013" name="Nature">
        <title>Insights into bilaterian evolution from three spiralian genomes.</title>
        <authorList>
            <person name="Simakov O."/>
            <person name="Marletaz F."/>
            <person name="Cho S.J."/>
            <person name="Edsinger-Gonzales E."/>
            <person name="Havlak P."/>
            <person name="Hellsten U."/>
            <person name="Kuo D.H."/>
            <person name="Larsson T."/>
            <person name="Lv J."/>
            <person name="Arendt D."/>
            <person name="Savage R."/>
            <person name="Osoegawa K."/>
            <person name="de Jong P."/>
            <person name="Grimwood J."/>
            <person name="Chapman J.A."/>
            <person name="Shapiro H."/>
            <person name="Aerts A."/>
            <person name="Otillar R.P."/>
            <person name="Terry A.Y."/>
            <person name="Boore J.L."/>
            <person name="Grigoriev I.V."/>
            <person name="Lindberg D.R."/>
            <person name="Seaver E.C."/>
            <person name="Weisblat D.A."/>
            <person name="Putnam N.H."/>
            <person name="Rokhsar D.S."/>
        </authorList>
    </citation>
    <scope>NUCLEOTIDE SEQUENCE</scope>
    <source>
        <strain evidence="2 4">I ESC-2004</strain>
    </source>
</reference>
<dbReference type="EnsemblMetazoa" id="CapteT197563">
    <property type="protein sequence ID" value="CapteP197563"/>
    <property type="gene ID" value="CapteG197563"/>
</dbReference>
<feature type="coiled-coil region" evidence="1">
    <location>
        <begin position="2"/>
        <end position="36"/>
    </location>
</feature>
<organism evidence="2">
    <name type="scientific">Capitella teleta</name>
    <name type="common">Polychaete worm</name>
    <dbReference type="NCBI Taxonomy" id="283909"/>
    <lineage>
        <taxon>Eukaryota</taxon>
        <taxon>Metazoa</taxon>
        <taxon>Spiralia</taxon>
        <taxon>Lophotrochozoa</taxon>
        <taxon>Annelida</taxon>
        <taxon>Polychaeta</taxon>
        <taxon>Sedentaria</taxon>
        <taxon>Scolecida</taxon>
        <taxon>Capitellidae</taxon>
        <taxon>Capitella</taxon>
    </lineage>
</organism>
<evidence type="ECO:0000256" key="1">
    <source>
        <dbReference type="SAM" id="Coils"/>
    </source>
</evidence>